<dbReference type="Gene3D" id="3.40.390.10">
    <property type="entry name" value="Collagenase (Catalytic Domain)"/>
    <property type="match status" value="1"/>
</dbReference>
<feature type="non-terminal residue" evidence="2">
    <location>
        <position position="1"/>
    </location>
</feature>
<accession>A0AAQ4F0J4</accession>
<comment type="caution">
    <text evidence="2">The sequence shown here is derived from an EMBL/GenBank/DDBJ whole genome shotgun (WGS) entry which is preliminary data.</text>
</comment>
<organism evidence="2 3">
    <name type="scientific">Amblyomma americanum</name>
    <name type="common">Lone star tick</name>
    <dbReference type="NCBI Taxonomy" id="6943"/>
    <lineage>
        <taxon>Eukaryota</taxon>
        <taxon>Metazoa</taxon>
        <taxon>Ecdysozoa</taxon>
        <taxon>Arthropoda</taxon>
        <taxon>Chelicerata</taxon>
        <taxon>Arachnida</taxon>
        <taxon>Acari</taxon>
        <taxon>Parasitiformes</taxon>
        <taxon>Ixodida</taxon>
        <taxon>Ixodoidea</taxon>
        <taxon>Ixodidae</taxon>
        <taxon>Amblyomminae</taxon>
        <taxon>Amblyomma</taxon>
    </lineage>
</organism>
<evidence type="ECO:0000313" key="2">
    <source>
        <dbReference type="EMBL" id="KAK8780610.1"/>
    </source>
</evidence>
<sequence length="139" mass="15791">VGYNAETDKRRNPVASREHNERRLPGISVSEPVFRRSAVHTLVQHISVYAFSTIGAMVSIKFMEAIMFTGASINDRLQLKNWHSETTKNKFSTVVNCTANNVDQFAYRNDLFQHDYPELLEELTMISGGLSLAFKVFYG</sequence>
<dbReference type="EMBL" id="JARKHS020008610">
    <property type="protein sequence ID" value="KAK8780610.1"/>
    <property type="molecule type" value="Genomic_DNA"/>
</dbReference>
<feature type="region of interest" description="Disordered" evidence="1">
    <location>
        <begin position="1"/>
        <end position="22"/>
    </location>
</feature>
<dbReference type="Proteomes" id="UP001321473">
    <property type="component" value="Unassembled WGS sequence"/>
</dbReference>
<evidence type="ECO:0000313" key="3">
    <source>
        <dbReference type="Proteomes" id="UP001321473"/>
    </source>
</evidence>
<reference evidence="2 3" key="1">
    <citation type="journal article" date="2023" name="Arcadia Sci">
        <title>De novo assembly of a long-read Amblyomma americanum tick genome.</title>
        <authorList>
            <person name="Chou S."/>
            <person name="Poskanzer K.E."/>
            <person name="Rollins M."/>
            <person name="Thuy-Boun P.S."/>
        </authorList>
    </citation>
    <scope>NUCLEOTIDE SEQUENCE [LARGE SCALE GENOMIC DNA]</scope>
    <source>
        <strain evidence="2">F_SG_1</strain>
        <tissue evidence="2">Salivary glands</tissue>
    </source>
</reference>
<dbReference type="AlphaFoldDB" id="A0AAQ4F0J4"/>
<protein>
    <submittedName>
        <fullName evidence="2">Uncharacterized protein</fullName>
    </submittedName>
</protein>
<name>A0AAQ4F0J4_AMBAM</name>
<dbReference type="InterPro" id="IPR024079">
    <property type="entry name" value="MetalloPept_cat_dom_sf"/>
</dbReference>
<proteinExistence type="predicted"/>
<evidence type="ECO:0000256" key="1">
    <source>
        <dbReference type="SAM" id="MobiDB-lite"/>
    </source>
</evidence>
<gene>
    <name evidence="2" type="ORF">V5799_018049</name>
</gene>
<keyword evidence="3" id="KW-1185">Reference proteome</keyword>
<dbReference type="GO" id="GO:0008237">
    <property type="term" value="F:metallopeptidase activity"/>
    <property type="evidence" value="ECO:0007669"/>
    <property type="project" value="InterPro"/>
</dbReference>